<keyword evidence="11 12" id="KW-0472">Membrane</keyword>
<dbReference type="GO" id="GO:0008270">
    <property type="term" value="F:zinc ion binding"/>
    <property type="evidence" value="ECO:0007669"/>
    <property type="project" value="UniProtKB-UniRule"/>
</dbReference>
<comment type="subcellular location">
    <subcellularLocation>
        <location evidence="1 12">Cell membrane</location>
        <topology evidence="1 12">Multi-pass membrane protein</topology>
    </subcellularLocation>
</comment>
<feature type="domain" description="Peptidase M48" evidence="13">
    <location>
        <begin position="64"/>
        <end position="277"/>
    </location>
</feature>
<evidence type="ECO:0000313" key="15">
    <source>
        <dbReference type="Proteomes" id="UP000223071"/>
    </source>
</evidence>
<gene>
    <name evidence="12" type="primary">htpX</name>
    <name evidence="14" type="ORF">A9A59_1324</name>
</gene>
<evidence type="ECO:0000256" key="4">
    <source>
        <dbReference type="ARBA" id="ARBA00022670"/>
    </source>
</evidence>
<evidence type="ECO:0000256" key="5">
    <source>
        <dbReference type="ARBA" id="ARBA00022692"/>
    </source>
</evidence>
<keyword evidence="6 12" id="KW-0479">Metal-binding</keyword>
<dbReference type="EC" id="3.4.24.-" evidence="12"/>
<reference evidence="14 15" key="1">
    <citation type="submission" date="2017-09" db="EMBL/GenBank/DDBJ databases">
        <title>Sequencing the genomes of two abundant thermophiles in Great Basin hot springs: Thermocrinis jamiesonii and novel Chloroflexi Thermoflexus hugenholtzii.</title>
        <authorList>
            <person name="Hedlund B."/>
        </authorList>
    </citation>
    <scope>NUCLEOTIDE SEQUENCE [LARGE SCALE GENOMIC DNA]</scope>
    <source>
        <strain evidence="14 15">G233</strain>
    </source>
</reference>
<comment type="similarity">
    <text evidence="2 12">Belongs to the peptidase M48B family.</text>
</comment>
<evidence type="ECO:0000256" key="10">
    <source>
        <dbReference type="ARBA" id="ARBA00023049"/>
    </source>
</evidence>
<keyword evidence="7 12" id="KW-0378">Hydrolase</keyword>
<dbReference type="InterPro" id="IPR001915">
    <property type="entry name" value="Peptidase_M48"/>
</dbReference>
<dbReference type="EMBL" id="PDJQ01000001">
    <property type="protein sequence ID" value="PFG74116.1"/>
    <property type="molecule type" value="Genomic_DNA"/>
</dbReference>
<keyword evidence="3 12" id="KW-1003">Cell membrane</keyword>
<evidence type="ECO:0000256" key="12">
    <source>
        <dbReference type="HAMAP-Rule" id="MF_00188"/>
    </source>
</evidence>
<dbReference type="GO" id="GO:0005886">
    <property type="term" value="C:plasma membrane"/>
    <property type="evidence" value="ECO:0007669"/>
    <property type="project" value="UniProtKB-SubCell"/>
</dbReference>
<evidence type="ECO:0000259" key="13">
    <source>
        <dbReference type="Pfam" id="PF01435"/>
    </source>
</evidence>
<dbReference type="InterPro" id="IPR050083">
    <property type="entry name" value="HtpX_protease"/>
</dbReference>
<evidence type="ECO:0000256" key="8">
    <source>
        <dbReference type="ARBA" id="ARBA00022833"/>
    </source>
</evidence>
<comment type="cofactor">
    <cofactor evidence="12">
        <name>Zn(2+)</name>
        <dbReference type="ChEBI" id="CHEBI:29105"/>
    </cofactor>
    <text evidence="12">Binds 1 zinc ion per subunit.</text>
</comment>
<evidence type="ECO:0000256" key="7">
    <source>
        <dbReference type="ARBA" id="ARBA00022801"/>
    </source>
</evidence>
<evidence type="ECO:0000256" key="2">
    <source>
        <dbReference type="ARBA" id="ARBA00009779"/>
    </source>
</evidence>
<keyword evidence="4 12" id="KW-0645">Protease</keyword>
<dbReference type="Proteomes" id="UP000223071">
    <property type="component" value="Unassembled WGS sequence"/>
</dbReference>
<keyword evidence="15" id="KW-1185">Reference proteome</keyword>
<dbReference type="RefSeq" id="WP_098503526.1">
    <property type="nucleotide sequence ID" value="NZ_PDJQ01000001.1"/>
</dbReference>
<evidence type="ECO:0000256" key="1">
    <source>
        <dbReference type="ARBA" id="ARBA00004651"/>
    </source>
</evidence>
<dbReference type="CDD" id="cd07336">
    <property type="entry name" value="M48B_HtpX_like"/>
    <property type="match status" value="1"/>
</dbReference>
<keyword evidence="5 12" id="KW-0812">Transmembrane</keyword>
<dbReference type="Pfam" id="PF01435">
    <property type="entry name" value="Peptidase_M48"/>
    <property type="match status" value="1"/>
</dbReference>
<dbReference type="HAMAP" id="MF_00188">
    <property type="entry name" value="Pept_M48_protease_HtpX"/>
    <property type="match status" value="1"/>
</dbReference>
<keyword evidence="9 12" id="KW-1133">Transmembrane helix</keyword>
<dbReference type="AlphaFoldDB" id="A0A2A9HGL9"/>
<organism evidence="14 15">
    <name type="scientific">Tepidiforma thermophila (strain KCTC 52669 / CGMCC 1.13589 / G233)</name>
    <dbReference type="NCBI Taxonomy" id="2761530"/>
    <lineage>
        <taxon>Bacteria</taxon>
        <taxon>Bacillati</taxon>
        <taxon>Chloroflexota</taxon>
        <taxon>Tepidiformia</taxon>
        <taxon>Tepidiformales</taxon>
        <taxon>Tepidiformaceae</taxon>
        <taxon>Tepidiforma</taxon>
    </lineage>
</organism>
<keyword evidence="10 12" id="KW-0482">Metalloprotease</keyword>
<keyword evidence="8 12" id="KW-0862">Zinc</keyword>
<protein>
    <recommendedName>
        <fullName evidence="12">Protease HtpX homolog</fullName>
        <ecNumber evidence="12">3.4.24.-</ecNumber>
    </recommendedName>
</protein>
<evidence type="ECO:0000256" key="6">
    <source>
        <dbReference type="ARBA" id="ARBA00022723"/>
    </source>
</evidence>
<feature type="transmembrane region" description="Helical" evidence="12">
    <location>
        <begin position="31"/>
        <end position="48"/>
    </location>
</feature>
<feature type="binding site" evidence="12">
    <location>
        <position position="201"/>
    </location>
    <ligand>
        <name>Zn(2+)</name>
        <dbReference type="ChEBI" id="CHEBI:29105"/>
        <note>catalytic</note>
    </ligand>
</feature>
<comment type="caution">
    <text evidence="14">The sequence shown here is derived from an EMBL/GenBank/DDBJ whole genome shotgun (WGS) entry which is preliminary data.</text>
</comment>
<feature type="binding site" evidence="12">
    <location>
        <position position="134"/>
    </location>
    <ligand>
        <name>Zn(2+)</name>
        <dbReference type="ChEBI" id="CHEBI:29105"/>
        <note>catalytic</note>
    </ligand>
</feature>
<dbReference type="GO" id="GO:0004222">
    <property type="term" value="F:metalloendopeptidase activity"/>
    <property type="evidence" value="ECO:0007669"/>
    <property type="project" value="UniProtKB-UniRule"/>
</dbReference>
<dbReference type="Gene3D" id="3.30.2010.10">
    <property type="entry name" value="Metalloproteases ('zincins'), catalytic domain"/>
    <property type="match status" value="1"/>
</dbReference>
<proteinExistence type="inferred from homology"/>
<evidence type="ECO:0000256" key="9">
    <source>
        <dbReference type="ARBA" id="ARBA00022989"/>
    </source>
</evidence>
<dbReference type="GO" id="GO:0006508">
    <property type="term" value="P:proteolysis"/>
    <property type="evidence" value="ECO:0007669"/>
    <property type="project" value="UniProtKB-KW"/>
</dbReference>
<dbReference type="InterPro" id="IPR022919">
    <property type="entry name" value="Pept_M48_protease_HtpX"/>
</dbReference>
<feature type="binding site" evidence="12">
    <location>
        <position position="130"/>
    </location>
    <ligand>
        <name>Zn(2+)</name>
        <dbReference type="ChEBI" id="CHEBI:29105"/>
        <note>catalytic</note>
    </ligand>
</feature>
<accession>A0A2A9HGL9</accession>
<evidence type="ECO:0000256" key="11">
    <source>
        <dbReference type="ARBA" id="ARBA00023136"/>
    </source>
</evidence>
<feature type="active site" evidence="12">
    <location>
        <position position="131"/>
    </location>
</feature>
<dbReference type="PANTHER" id="PTHR43221:SF1">
    <property type="entry name" value="PROTEASE HTPX"/>
    <property type="match status" value="1"/>
</dbReference>
<feature type="transmembrane region" description="Helical" evidence="12">
    <location>
        <begin position="140"/>
        <end position="165"/>
    </location>
</feature>
<evidence type="ECO:0000313" key="14">
    <source>
        <dbReference type="EMBL" id="PFG74116.1"/>
    </source>
</evidence>
<name>A0A2A9HGL9_TEPT2</name>
<sequence length="281" mass="30178">MNFLKTTILLAALTGLLVAVGGFIGGTGGAIFFLLLAGVMNFFAYWFSDRVALAMAGAREITEAEHPRLFQIVREVARAAGMPMPRVYIVENASPNAFATGRDPQHAVVAVTTGILRLLNERELRAVIGHEMGHVKNRDILTSSIVATIAGAISMIAQVLMWSSIFGGRDRDQNPLVALLVILVAPIAATLLQLGISRSREYAADETGARVTRDPLALASALEKLKMGIAAVPMEPTPAQEAVSALYIANPFRGEGLANLFSTHPPLDERIRRLRAMAGRI</sequence>
<dbReference type="PANTHER" id="PTHR43221">
    <property type="entry name" value="PROTEASE HTPX"/>
    <property type="match status" value="1"/>
</dbReference>
<keyword evidence="14" id="KW-0346">Stress response</keyword>
<evidence type="ECO:0000256" key="3">
    <source>
        <dbReference type="ARBA" id="ARBA00022475"/>
    </source>
</evidence>
<feature type="transmembrane region" description="Helical" evidence="12">
    <location>
        <begin position="177"/>
        <end position="196"/>
    </location>
</feature>